<proteinExistence type="inferred from homology"/>
<keyword evidence="4" id="KW-1185">Reference proteome</keyword>
<evidence type="ECO:0000313" key="3">
    <source>
        <dbReference type="EMBL" id="MFC4132649.1"/>
    </source>
</evidence>
<evidence type="ECO:0000256" key="1">
    <source>
        <dbReference type="ARBA" id="ARBA00007689"/>
    </source>
</evidence>
<dbReference type="InterPro" id="IPR005545">
    <property type="entry name" value="YCII"/>
</dbReference>
<feature type="domain" description="YCII-related" evidence="2">
    <location>
        <begin position="6"/>
        <end position="109"/>
    </location>
</feature>
<dbReference type="PANTHER" id="PTHR35174:SF3">
    <property type="entry name" value="BLL7171 PROTEIN"/>
    <property type="match status" value="1"/>
</dbReference>
<dbReference type="RefSeq" id="WP_253752852.1">
    <property type="nucleotide sequence ID" value="NZ_JAMZDZ010000001.1"/>
</dbReference>
<protein>
    <submittedName>
        <fullName evidence="3">YciI family protein</fullName>
    </submittedName>
</protein>
<name>A0ABV8LPH2_9ACTN</name>
<accession>A0ABV8LPH2</accession>
<dbReference type="Proteomes" id="UP001595816">
    <property type="component" value="Unassembled WGS sequence"/>
</dbReference>
<evidence type="ECO:0000259" key="2">
    <source>
        <dbReference type="Pfam" id="PF03795"/>
    </source>
</evidence>
<evidence type="ECO:0000313" key="4">
    <source>
        <dbReference type="Proteomes" id="UP001595816"/>
    </source>
</evidence>
<organism evidence="3 4">
    <name type="scientific">Hamadaea flava</name>
    <dbReference type="NCBI Taxonomy" id="1742688"/>
    <lineage>
        <taxon>Bacteria</taxon>
        <taxon>Bacillati</taxon>
        <taxon>Actinomycetota</taxon>
        <taxon>Actinomycetes</taxon>
        <taxon>Micromonosporales</taxon>
        <taxon>Micromonosporaceae</taxon>
        <taxon>Hamadaea</taxon>
    </lineage>
</organism>
<gene>
    <name evidence="3" type="ORF">ACFOZ4_18730</name>
</gene>
<reference evidence="4" key="1">
    <citation type="journal article" date="2019" name="Int. J. Syst. Evol. Microbiol.">
        <title>The Global Catalogue of Microorganisms (GCM) 10K type strain sequencing project: providing services to taxonomists for standard genome sequencing and annotation.</title>
        <authorList>
            <consortium name="The Broad Institute Genomics Platform"/>
            <consortium name="The Broad Institute Genome Sequencing Center for Infectious Disease"/>
            <person name="Wu L."/>
            <person name="Ma J."/>
        </authorList>
    </citation>
    <scope>NUCLEOTIDE SEQUENCE [LARGE SCALE GENOMIC DNA]</scope>
    <source>
        <strain evidence="4">CGMCC 4.7289</strain>
    </source>
</reference>
<dbReference type="Gene3D" id="3.30.70.1060">
    <property type="entry name" value="Dimeric alpha+beta barrel"/>
    <property type="match status" value="1"/>
</dbReference>
<comment type="similarity">
    <text evidence="1">Belongs to the YciI family.</text>
</comment>
<dbReference type="InterPro" id="IPR011008">
    <property type="entry name" value="Dimeric_a/b-barrel"/>
</dbReference>
<sequence length="114" mass="12602">MPEYLLSIYQPDGEAPPPEVLDPIMENLATLNDEMRRTGVWVFAMGLHPASSATVVRPRENLITDGPYAEGKEHVGGFTVIRAADLDEALSWGRRMAAVLTLPVEVRPIAFEEK</sequence>
<comment type="caution">
    <text evidence="3">The sequence shown here is derived from an EMBL/GenBank/DDBJ whole genome shotgun (WGS) entry which is preliminary data.</text>
</comment>
<dbReference type="Pfam" id="PF03795">
    <property type="entry name" value="YCII"/>
    <property type="match status" value="1"/>
</dbReference>
<dbReference type="SUPFAM" id="SSF54909">
    <property type="entry name" value="Dimeric alpha+beta barrel"/>
    <property type="match status" value="1"/>
</dbReference>
<dbReference type="EMBL" id="JBHSAY010000009">
    <property type="protein sequence ID" value="MFC4132649.1"/>
    <property type="molecule type" value="Genomic_DNA"/>
</dbReference>
<dbReference type="PANTHER" id="PTHR35174">
    <property type="entry name" value="BLL7171 PROTEIN-RELATED"/>
    <property type="match status" value="1"/>
</dbReference>